<protein>
    <submittedName>
        <fullName evidence="1">Uncharacterized protein</fullName>
    </submittedName>
</protein>
<dbReference type="RefSeq" id="WP_409356347.1">
    <property type="nucleotide sequence ID" value="NZ_JBJXVJ010000001.1"/>
</dbReference>
<evidence type="ECO:0000313" key="2">
    <source>
        <dbReference type="Proteomes" id="UP001634154"/>
    </source>
</evidence>
<reference evidence="1 2" key="1">
    <citation type="submission" date="2024-12" db="EMBL/GenBank/DDBJ databases">
        <title>Draft genome sequence of Chryseobacterium kwangjuense AG447.</title>
        <authorList>
            <person name="Cheptsov V.S."/>
            <person name="Belov A."/>
            <person name="Zavarzina A.G."/>
        </authorList>
    </citation>
    <scope>NUCLEOTIDE SEQUENCE [LARGE SCALE GENOMIC DNA]</scope>
    <source>
        <strain evidence="1 2">AG447</strain>
    </source>
</reference>
<comment type="caution">
    <text evidence="1">The sequence shown here is derived from an EMBL/GenBank/DDBJ whole genome shotgun (WGS) entry which is preliminary data.</text>
</comment>
<organism evidence="1 2">
    <name type="scientific">Chryseobacterium kwangjuense</name>
    <dbReference type="NCBI Taxonomy" id="267125"/>
    <lineage>
        <taxon>Bacteria</taxon>
        <taxon>Pseudomonadati</taxon>
        <taxon>Bacteroidota</taxon>
        <taxon>Flavobacteriia</taxon>
        <taxon>Flavobacteriales</taxon>
        <taxon>Weeksellaceae</taxon>
        <taxon>Chryseobacterium group</taxon>
        <taxon>Chryseobacterium</taxon>
    </lineage>
</organism>
<dbReference type="Proteomes" id="UP001634154">
    <property type="component" value="Unassembled WGS sequence"/>
</dbReference>
<proteinExistence type="predicted"/>
<evidence type="ECO:0000313" key="1">
    <source>
        <dbReference type="EMBL" id="MFN1216971.1"/>
    </source>
</evidence>
<dbReference type="EMBL" id="JBJXVJ010000001">
    <property type="protein sequence ID" value="MFN1216971.1"/>
    <property type="molecule type" value="Genomic_DNA"/>
</dbReference>
<gene>
    <name evidence="1" type="ORF">ACKW6Q_08300</name>
</gene>
<keyword evidence="2" id="KW-1185">Reference proteome</keyword>
<name>A0ABW9K0W3_9FLAO</name>
<accession>A0ABW9K0W3</accession>
<sequence length="64" mass="7649">MKYQMQQLKKTLKSYSNDLINNHKARSNGLNIIRKRINRGHLPTYILSSSVRIEKMMENKNNRM</sequence>